<dbReference type="InterPro" id="IPR006315">
    <property type="entry name" value="OM_autotransptr_brl_dom"/>
</dbReference>
<organism evidence="3 4">
    <name type="scientific">Desulfurella amilsii</name>
    <dbReference type="NCBI Taxonomy" id="1562698"/>
    <lineage>
        <taxon>Bacteria</taxon>
        <taxon>Pseudomonadati</taxon>
        <taxon>Campylobacterota</taxon>
        <taxon>Desulfurellia</taxon>
        <taxon>Desulfurellales</taxon>
        <taxon>Desulfurellaceae</taxon>
        <taxon>Desulfurella</taxon>
    </lineage>
</organism>
<dbReference type="PANTHER" id="PTHR45648:SF22">
    <property type="entry name" value="GDSL LIPASE_ACYLHYDROLASE FAMILY PROTEIN (AFU_ORTHOLOGUE AFUA_4G14700)"/>
    <property type="match status" value="1"/>
</dbReference>
<dbReference type="InterPro" id="IPR036514">
    <property type="entry name" value="SGNH_hydro_sf"/>
</dbReference>
<dbReference type="OrthoDB" id="5292073at2"/>
<evidence type="ECO:0000259" key="2">
    <source>
        <dbReference type="PROSITE" id="PS51208"/>
    </source>
</evidence>
<dbReference type="InterPro" id="IPR001087">
    <property type="entry name" value="GDSL"/>
</dbReference>
<dbReference type="RefSeq" id="WP_086033448.1">
    <property type="nucleotide sequence ID" value="NZ_MDSU01000018.1"/>
</dbReference>
<dbReference type="Proteomes" id="UP000194141">
    <property type="component" value="Unassembled WGS sequence"/>
</dbReference>
<dbReference type="Pfam" id="PF03797">
    <property type="entry name" value="Autotransporter"/>
    <property type="match status" value="1"/>
</dbReference>
<dbReference type="SUPFAM" id="SSF52266">
    <property type="entry name" value="SGNH hydrolase"/>
    <property type="match status" value="1"/>
</dbReference>
<dbReference type="CDD" id="cd01846">
    <property type="entry name" value="fatty_acyltransferase_like"/>
    <property type="match status" value="1"/>
</dbReference>
<proteinExistence type="predicted"/>
<dbReference type="PROSITE" id="PS51208">
    <property type="entry name" value="AUTOTRANSPORTER"/>
    <property type="match status" value="1"/>
</dbReference>
<dbReference type="Pfam" id="PF00657">
    <property type="entry name" value="Lipase_GDSL"/>
    <property type="match status" value="1"/>
</dbReference>
<evidence type="ECO:0000313" key="3">
    <source>
        <dbReference type="EMBL" id="OSS41169.1"/>
    </source>
</evidence>
<dbReference type="SMART" id="SM00869">
    <property type="entry name" value="Autotransporter"/>
    <property type="match status" value="1"/>
</dbReference>
<evidence type="ECO:0000313" key="4">
    <source>
        <dbReference type="Proteomes" id="UP000194141"/>
    </source>
</evidence>
<dbReference type="PANTHER" id="PTHR45648">
    <property type="entry name" value="GDSL LIPASE/ACYLHYDROLASE FAMILY PROTEIN (AFU_ORTHOLOGUE AFUA_4G14700)"/>
    <property type="match status" value="1"/>
</dbReference>
<dbReference type="GO" id="GO:0016788">
    <property type="term" value="F:hydrolase activity, acting on ester bonds"/>
    <property type="evidence" value="ECO:0007669"/>
    <property type="project" value="InterPro"/>
</dbReference>
<gene>
    <name evidence="3" type="ORF">DESAMIL20_722</name>
</gene>
<feature type="domain" description="Autotransporter" evidence="2">
    <location>
        <begin position="402"/>
        <end position="680"/>
    </location>
</feature>
<dbReference type="EMBL" id="MDSU01000018">
    <property type="protein sequence ID" value="OSS41169.1"/>
    <property type="molecule type" value="Genomic_DNA"/>
</dbReference>
<protein>
    <submittedName>
        <fullName evidence="3">Phospholipase/lecithinase/hemolysin</fullName>
    </submittedName>
</protein>
<keyword evidence="4" id="KW-1185">Reference proteome</keyword>
<dbReference type="Gene3D" id="2.40.128.130">
    <property type="entry name" value="Autotransporter beta-domain"/>
    <property type="match status" value="1"/>
</dbReference>
<accession>A0A1X4XUF7</accession>
<reference evidence="3 4" key="1">
    <citation type="journal article" date="2017" name="Front. Microbiol.">
        <title>Genome Sequence of Desulfurella amilsii Strain TR1 and Comparative Genomics of Desulfurellaceae Family.</title>
        <authorList>
            <person name="Florentino A.P."/>
            <person name="Stams A.J."/>
            <person name="Sanchez-Andrea I."/>
        </authorList>
    </citation>
    <scope>NUCLEOTIDE SEQUENCE [LARGE SCALE GENOMIC DNA]</scope>
    <source>
        <strain evidence="3 4">TR1</strain>
    </source>
</reference>
<dbReference type="InterPro" id="IPR005546">
    <property type="entry name" value="Autotransporte_beta"/>
</dbReference>
<name>A0A1X4XUF7_9BACT</name>
<keyword evidence="1" id="KW-0378">Hydrolase</keyword>
<dbReference type="STRING" id="1562698.DESAMIL20_722"/>
<dbReference type="GO" id="GO:0019867">
    <property type="term" value="C:outer membrane"/>
    <property type="evidence" value="ECO:0007669"/>
    <property type="project" value="InterPro"/>
</dbReference>
<evidence type="ECO:0000256" key="1">
    <source>
        <dbReference type="ARBA" id="ARBA00022801"/>
    </source>
</evidence>
<dbReference type="AlphaFoldDB" id="A0A1X4XUF7"/>
<dbReference type="Gene3D" id="3.40.50.1110">
    <property type="entry name" value="SGNH hydrolase"/>
    <property type="match status" value="1"/>
</dbReference>
<comment type="caution">
    <text evidence="3">The sequence shown here is derived from an EMBL/GenBank/DDBJ whole genome shotgun (WGS) entry which is preliminary data.</text>
</comment>
<dbReference type="InterPro" id="IPR036709">
    <property type="entry name" value="Autotransporte_beta_dom_sf"/>
</dbReference>
<dbReference type="InterPro" id="IPR051058">
    <property type="entry name" value="GDSL_Est/Lipase"/>
</dbReference>
<dbReference type="NCBIfam" id="TIGR01414">
    <property type="entry name" value="autotrans_barl"/>
    <property type="match status" value="1"/>
</dbReference>
<dbReference type="SUPFAM" id="SSF103515">
    <property type="entry name" value="Autotransporter"/>
    <property type="match status" value="1"/>
</dbReference>
<sequence length="680" mass="73344">MLKNKSKLIVFLLIFLILANVKYAQAFGNWYVFGDSLSDNGNIPKLTGYPLPPLPYVGNRFSNGPVWAEDFPIVSNFSFIPSNDFSVGGAFTGPLSAEGLNGQPGTFNNLENTAWSSFAPLFTTPQLPSFLTEIQQFAASGGRFKSSDLAGVWIGANNFFVTANQAATLQQYIAGQSTLSDVINSGISPTMLSQINSVYTQTGDVSKAMSILIGNAVQTAVPQVAQGITEMSMLGAKQVVVLTLPPIQDTPSAIQGGAQAQALAAGYTQLYNTYLQQALSSVHNQTGLNIITLNGEVLFKELVSNPGAYGIVNINEEGMQAYLNGDPNYSYYLFWDGVHPTAYTHSIIAQYVSSAVKNFYSLTVPARLIEANADAFSSLINNRIETFIGDNSSNQAITNLNDQNGGPNFYITGNYNSGWRDDSDSTIGFNYNISTFALGADYWINPNLLIGASIGYGNNYASLNDSAGTLEANVYQLALYSLYKLNNFFLNAQLDYGLADFTKISHPGVISSISNSSVKGNYLNLSANGGYIFKLNNFSFIPSIGISATNTSIHSYDLTGDPALNMSVDRQNLSLLLGTVGLKVNYEASLGAMTIIPSVSVEMKSKLNGAGGEFDSYFQDEPSIALTSKYPDYSRNWGVVKVGVDALISNKLSANINYSSTFDKKNSTDHSIWAQVGYKF</sequence>